<name>A0A0X3NX37_SCHSO</name>
<dbReference type="Pfam" id="PF01221">
    <property type="entry name" value="Dynein_light"/>
    <property type="match status" value="1"/>
</dbReference>
<dbReference type="InterPro" id="IPR011992">
    <property type="entry name" value="EF-hand-dom_pair"/>
</dbReference>
<feature type="domain" description="EF-hand" evidence="1">
    <location>
        <begin position="2"/>
        <end position="60"/>
    </location>
</feature>
<sequence>MDALMEAFFTIDKDHTDKITMDALEQYRLDNDLDESFINQWKKLFDPGNSGVITLQTFCDVLGLELAEVQEDRDKFVAAATPSTIPAGILQIAEDMDLQRRLEIFELVKEAEEKNGDNERDIVKWLKLILDEKYGRVWHVFVVRGQYYAYYSYEAGNSYCFKKDKRIYVVFKTPV</sequence>
<dbReference type="SUPFAM" id="SSF54648">
    <property type="entry name" value="DLC"/>
    <property type="match status" value="1"/>
</dbReference>
<dbReference type="AlphaFoldDB" id="A0A0X3NX37"/>
<dbReference type="InterPro" id="IPR037177">
    <property type="entry name" value="DLC_sf"/>
</dbReference>
<dbReference type="EMBL" id="GEEE01018966">
    <property type="protein sequence ID" value="JAP44259.1"/>
    <property type="molecule type" value="Transcribed_RNA"/>
</dbReference>
<dbReference type="SMART" id="SM01375">
    <property type="entry name" value="Dynein_light"/>
    <property type="match status" value="1"/>
</dbReference>
<proteinExistence type="predicted"/>
<dbReference type="InterPro" id="IPR002048">
    <property type="entry name" value="EF_hand_dom"/>
</dbReference>
<accession>A0A0X3NX37</accession>
<evidence type="ECO:0000313" key="2">
    <source>
        <dbReference type="EMBL" id="JAP44259.1"/>
    </source>
</evidence>
<dbReference type="GO" id="GO:0007017">
    <property type="term" value="P:microtubule-based process"/>
    <property type="evidence" value="ECO:0007669"/>
    <property type="project" value="InterPro"/>
</dbReference>
<organism evidence="2">
    <name type="scientific">Schistocephalus solidus</name>
    <name type="common">Tapeworm</name>
    <dbReference type="NCBI Taxonomy" id="70667"/>
    <lineage>
        <taxon>Eukaryota</taxon>
        <taxon>Metazoa</taxon>
        <taxon>Spiralia</taxon>
        <taxon>Lophotrochozoa</taxon>
        <taxon>Platyhelminthes</taxon>
        <taxon>Cestoda</taxon>
        <taxon>Eucestoda</taxon>
        <taxon>Diphyllobothriidea</taxon>
        <taxon>Diphyllobothriidae</taxon>
        <taxon>Schistocephalus</taxon>
    </lineage>
</organism>
<dbReference type="CDD" id="cd21454">
    <property type="entry name" value="DLC-like_TAL"/>
    <property type="match status" value="1"/>
</dbReference>
<dbReference type="GO" id="GO:0005509">
    <property type="term" value="F:calcium ion binding"/>
    <property type="evidence" value="ECO:0007669"/>
    <property type="project" value="InterPro"/>
</dbReference>
<dbReference type="Gene3D" id="1.10.238.10">
    <property type="entry name" value="EF-hand"/>
    <property type="match status" value="1"/>
</dbReference>
<reference evidence="2" key="1">
    <citation type="submission" date="2016-01" db="EMBL/GenBank/DDBJ databases">
        <title>Reference transcriptome for the parasite Schistocephalus solidus: insights into the molecular evolution of parasitism.</title>
        <authorList>
            <person name="Hebert F.O."/>
            <person name="Grambauer S."/>
            <person name="Barber I."/>
            <person name="Landry C.R."/>
            <person name="Aubin-Horth N."/>
        </authorList>
    </citation>
    <scope>NUCLEOTIDE SEQUENCE</scope>
</reference>
<dbReference type="InterPro" id="IPR001372">
    <property type="entry name" value="Dynein_light_chain_typ-1/2"/>
</dbReference>
<dbReference type="GO" id="GO:0030286">
    <property type="term" value="C:dynein complex"/>
    <property type="evidence" value="ECO:0007669"/>
    <property type="project" value="InterPro"/>
</dbReference>
<gene>
    <name evidence="2" type="primary">SM21</name>
    <name evidence="2" type="ORF">TR93321</name>
</gene>
<protein>
    <submittedName>
        <fullName evidence="2">Antigen Sm21.7</fullName>
    </submittedName>
</protein>
<dbReference type="SUPFAM" id="SSF47473">
    <property type="entry name" value="EF-hand"/>
    <property type="match status" value="1"/>
</dbReference>
<dbReference type="Pfam" id="PF13499">
    <property type="entry name" value="EF-hand_7"/>
    <property type="match status" value="1"/>
</dbReference>
<evidence type="ECO:0000259" key="1">
    <source>
        <dbReference type="Pfam" id="PF13499"/>
    </source>
</evidence>
<dbReference type="Gene3D" id="3.30.740.10">
    <property type="entry name" value="Protein Inhibitor Of Neuronal Nitric Oxide Synthase"/>
    <property type="match status" value="1"/>
</dbReference>